<dbReference type="Pfam" id="PF00528">
    <property type="entry name" value="BPD_transp_1"/>
    <property type="match status" value="1"/>
</dbReference>
<dbReference type="RefSeq" id="WP_076097322.1">
    <property type="nucleotide sequence ID" value="NZ_MTHD01000007.1"/>
</dbReference>
<protein>
    <submittedName>
        <fullName evidence="9">ABC transporter permease</fullName>
    </submittedName>
</protein>
<gene>
    <name evidence="9" type="ORF">BJN45_16720</name>
</gene>
<name>A0A1R1HZG0_9RHOO</name>
<evidence type="ECO:0000313" key="9">
    <source>
        <dbReference type="EMBL" id="OMG51862.1"/>
    </source>
</evidence>
<keyword evidence="5 7" id="KW-1133">Transmembrane helix</keyword>
<feature type="transmembrane region" description="Helical" evidence="7">
    <location>
        <begin position="12"/>
        <end position="33"/>
    </location>
</feature>
<dbReference type="Gene3D" id="1.10.3720.10">
    <property type="entry name" value="MetI-like"/>
    <property type="match status" value="1"/>
</dbReference>
<evidence type="ECO:0000256" key="5">
    <source>
        <dbReference type="ARBA" id="ARBA00022989"/>
    </source>
</evidence>
<dbReference type="PANTHER" id="PTHR30151">
    <property type="entry name" value="ALKANE SULFONATE ABC TRANSPORTER-RELATED, MEMBRANE SUBUNIT"/>
    <property type="match status" value="1"/>
</dbReference>
<feature type="transmembrane region" description="Helical" evidence="7">
    <location>
        <begin position="97"/>
        <end position="119"/>
    </location>
</feature>
<keyword evidence="10" id="KW-1185">Reference proteome</keyword>
<evidence type="ECO:0000256" key="1">
    <source>
        <dbReference type="ARBA" id="ARBA00004651"/>
    </source>
</evidence>
<keyword evidence="3" id="KW-1003">Cell membrane</keyword>
<keyword evidence="2 7" id="KW-0813">Transport</keyword>
<evidence type="ECO:0000256" key="3">
    <source>
        <dbReference type="ARBA" id="ARBA00022475"/>
    </source>
</evidence>
<comment type="subcellular location">
    <subcellularLocation>
        <location evidence="1 7">Cell membrane</location>
        <topology evidence="1 7">Multi-pass membrane protein</topology>
    </subcellularLocation>
</comment>
<dbReference type="SUPFAM" id="SSF161098">
    <property type="entry name" value="MetI-like"/>
    <property type="match status" value="1"/>
</dbReference>
<dbReference type="EMBL" id="MTHD01000007">
    <property type="protein sequence ID" value="OMG51862.1"/>
    <property type="molecule type" value="Genomic_DNA"/>
</dbReference>
<evidence type="ECO:0000256" key="4">
    <source>
        <dbReference type="ARBA" id="ARBA00022692"/>
    </source>
</evidence>
<dbReference type="GO" id="GO:0005886">
    <property type="term" value="C:plasma membrane"/>
    <property type="evidence" value="ECO:0007669"/>
    <property type="project" value="UniProtKB-SubCell"/>
</dbReference>
<evidence type="ECO:0000256" key="2">
    <source>
        <dbReference type="ARBA" id="ARBA00022448"/>
    </source>
</evidence>
<dbReference type="CDD" id="cd06261">
    <property type="entry name" value="TM_PBP2"/>
    <property type="match status" value="1"/>
</dbReference>
<dbReference type="InterPro" id="IPR000515">
    <property type="entry name" value="MetI-like"/>
</dbReference>
<evidence type="ECO:0000313" key="10">
    <source>
        <dbReference type="Proteomes" id="UP000187526"/>
    </source>
</evidence>
<evidence type="ECO:0000259" key="8">
    <source>
        <dbReference type="PROSITE" id="PS50928"/>
    </source>
</evidence>
<feature type="transmembrane region" description="Helical" evidence="7">
    <location>
        <begin position="125"/>
        <end position="147"/>
    </location>
</feature>
<feature type="transmembrane region" description="Helical" evidence="7">
    <location>
        <begin position="216"/>
        <end position="242"/>
    </location>
</feature>
<evidence type="ECO:0000256" key="7">
    <source>
        <dbReference type="RuleBase" id="RU363032"/>
    </source>
</evidence>
<comment type="similarity">
    <text evidence="7">Belongs to the binding-protein-dependent transport system permease family.</text>
</comment>
<feature type="transmembrane region" description="Helical" evidence="7">
    <location>
        <begin position="175"/>
        <end position="196"/>
    </location>
</feature>
<feature type="domain" description="ABC transmembrane type-1" evidence="8">
    <location>
        <begin position="59"/>
        <end position="239"/>
    </location>
</feature>
<organism evidence="9 10">
    <name type="scientific">Azonexus hydrophilus</name>
    <dbReference type="NCBI Taxonomy" id="418702"/>
    <lineage>
        <taxon>Bacteria</taxon>
        <taxon>Pseudomonadati</taxon>
        <taxon>Pseudomonadota</taxon>
        <taxon>Betaproteobacteria</taxon>
        <taxon>Rhodocyclales</taxon>
        <taxon>Azonexaceae</taxon>
        <taxon>Azonexus</taxon>
    </lineage>
</organism>
<reference evidence="9 10" key="1">
    <citation type="submission" date="2016-10" db="EMBL/GenBank/DDBJ databases">
        <title>Alkaliphiles isolated from bioreactors.</title>
        <authorList>
            <person name="Salah Z."/>
            <person name="Rout S.P."/>
            <person name="Humphreys P.N."/>
        </authorList>
    </citation>
    <scope>NUCLEOTIDE SEQUENCE [LARGE SCALE GENOMIC DNA]</scope>
    <source>
        <strain evidence="9 10">ZS02</strain>
    </source>
</reference>
<dbReference type="GO" id="GO:0055085">
    <property type="term" value="P:transmembrane transport"/>
    <property type="evidence" value="ECO:0007669"/>
    <property type="project" value="InterPro"/>
</dbReference>
<dbReference type="OrthoDB" id="8138334at2"/>
<dbReference type="PROSITE" id="PS50928">
    <property type="entry name" value="ABC_TM1"/>
    <property type="match status" value="1"/>
</dbReference>
<dbReference type="Proteomes" id="UP000187526">
    <property type="component" value="Unassembled WGS sequence"/>
</dbReference>
<dbReference type="PANTHER" id="PTHR30151:SF0">
    <property type="entry name" value="ABC TRANSPORTER PERMEASE PROTEIN MJ0413-RELATED"/>
    <property type="match status" value="1"/>
</dbReference>
<keyword evidence="4 7" id="KW-0812">Transmembrane</keyword>
<accession>A0A1R1HZG0</accession>
<keyword evidence="6 7" id="KW-0472">Membrane</keyword>
<sequence>MAVKLPPLIKVAPWALTIALFLFWEAVCTGLSIPDYLMPAPSAIWVAGVEYAGPIMMHATQTLFTTLAGFAIAVVVGMVLGLAVGASPLIYQACYPLLVGFNSIPKVAFVPVLVVWFGIGTVPAILTAFLISFFPVVVNVATGLATLEPELEDVLRSLGAKRWDIMTKVGLPRSLPYFFASLKVAITLAFVGSVISETVASNLGIGYLMMSASSSMNMPLVFAGLIVIGVMGVVMYELFAVLEKRLTGWAHRNPNAPG</sequence>
<proteinExistence type="inferred from homology"/>
<evidence type="ECO:0000256" key="6">
    <source>
        <dbReference type="ARBA" id="ARBA00023136"/>
    </source>
</evidence>
<feature type="transmembrane region" description="Helical" evidence="7">
    <location>
        <begin position="63"/>
        <end position="85"/>
    </location>
</feature>
<dbReference type="InterPro" id="IPR035906">
    <property type="entry name" value="MetI-like_sf"/>
</dbReference>
<comment type="caution">
    <text evidence="9">The sequence shown here is derived from an EMBL/GenBank/DDBJ whole genome shotgun (WGS) entry which is preliminary data.</text>
</comment>
<dbReference type="STRING" id="418702.BJN45_16720"/>
<dbReference type="AlphaFoldDB" id="A0A1R1HZG0"/>